<evidence type="ECO:0000313" key="9">
    <source>
        <dbReference type="EMBL" id="EEN42682.1"/>
    </source>
</evidence>
<dbReference type="InterPro" id="IPR050633">
    <property type="entry name" value="Neuropilin_MCO_CoagFactor"/>
</dbReference>
<feature type="non-terminal residue" evidence="9">
    <location>
        <position position="1"/>
    </location>
</feature>
<proteinExistence type="inferred from homology"/>
<feature type="non-terminal residue" evidence="9">
    <location>
        <position position="147"/>
    </location>
</feature>
<evidence type="ECO:0000256" key="4">
    <source>
        <dbReference type="ARBA" id="ARBA00022525"/>
    </source>
</evidence>
<dbReference type="Pfam" id="PF00754">
    <property type="entry name" value="F5_F8_type_C"/>
    <property type="match status" value="1"/>
</dbReference>
<sequence>NNPLGMESGIITHDQINTSSFSDQQHTPNHARLNSRSYWMMDEDDTMSWIQVDLRDSHVLAGVITQGGGSAGGYVTTFSLSFGVDGNQWQTYTDDESTQHSTVFWGSKDDFTPNHVYLSRAVTTRYVRLHPLSWKGRGGLRLEIVGC</sequence>
<evidence type="ECO:0000256" key="6">
    <source>
        <dbReference type="ARBA" id="ARBA00023136"/>
    </source>
</evidence>
<evidence type="ECO:0000256" key="1">
    <source>
        <dbReference type="ARBA" id="ARBA00004184"/>
    </source>
</evidence>
<keyword evidence="6" id="KW-0472">Membrane</keyword>
<dbReference type="GO" id="GO:0007155">
    <property type="term" value="P:cell adhesion"/>
    <property type="evidence" value="ECO:0007669"/>
    <property type="project" value="UniProtKB-KW"/>
</dbReference>
<evidence type="ECO:0000256" key="5">
    <source>
        <dbReference type="ARBA" id="ARBA00022889"/>
    </source>
</evidence>
<evidence type="ECO:0000256" key="2">
    <source>
        <dbReference type="ARBA" id="ARBA00004613"/>
    </source>
</evidence>
<evidence type="ECO:0000259" key="8">
    <source>
        <dbReference type="PROSITE" id="PS50022"/>
    </source>
</evidence>
<feature type="domain" description="F5/8 type C" evidence="8">
    <location>
        <begin position="1"/>
        <end position="147"/>
    </location>
</feature>
<dbReference type="GO" id="GO:0012505">
    <property type="term" value="C:endomembrane system"/>
    <property type="evidence" value="ECO:0007669"/>
    <property type="project" value="UniProtKB-SubCell"/>
</dbReference>
<dbReference type="GO" id="GO:0005576">
    <property type="term" value="C:extracellular region"/>
    <property type="evidence" value="ECO:0007669"/>
    <property type="project" value="UniProtKB-SubCell"/>
</dbReference>
<comment type="similarity">
    <text evidence="3">Belongs to the neurexin family.</text>
</comment>
<protein>
    <recommendedName>
        <fullName evidence="8">F5/8 type C domain-containing protein</fullName>
    </recommendedName>
</protein>
<organism>
    <name type="scientific">Branchiostoma floridae</name>
    <name type="common">Florida lancelet</name>
    <name type="synonym">Amphioxus</name>
    <dbReference type="NCBI Taxonomy" id="7739"/>
    <lineage>
        <taxon>Eukaryota</taxon>
        <taxon>Metazoa</taxon>
        <taxon>Chordata</taxon>
        <taxon>Cephalochordata</taxon>
        <taxon>Leptocardii</taxon>
        <taxon>Amphioxiformes</taxon>
        <taxon>Branchiostomatidae</taxon>
        <taxon>Branchiostoma</taxon>
    </lineage>
</organism>
<dbReference type="PANTHER" id="PTHR46806">
    <property type="entry name" value="F5/8 TYPE C DOMAIN-CONTAINING PROTEIN"/>
    <property type="match status" value="1"/>
</dbReference>
<dbReference type="PANTHER" id="PTHR46806:SF5">
    <property type="entry name" value="F5_8 TYPE C DOMAIN-CONTAINING PROTEIN"/>
    <property type="match status" value="1"/>
</dbReference>
<evidence type="ECO:0000256" key="3">
    <source>
        <dbReference type="ARBA" id="ARBA00010241"/>
    </source>
</evidence>
<dbReference type="CDD" id="cd00057">
    <property type="entry name" value="FA58C"/>
    <property type="match status" value="1"/>
</dbReference>
<keyword evidence="5" id="KW-0130">Cell adhesion</keyword>
<dbReference type="PROSITE" id="PS01286">
    <property type="entry name" value="FA58C_2"/>
    <property type="match status" value="1"/>
</dbReference>
<evidence type="ECO:0000256" key="7">
    <source>
        <dbReference type="ARBA" id="ARBA00023157"/>
    </source>
</evidence>
<dbReference type="EMBL" id="GG666714">
    <property type="protein sequence ID" value="EEN42682.1"/>
    <property type="molecule type" value="Genomic_DNA"/>
</dbReference>
<accession>C3ZXL9</accession>
<keyword evidence="7" id="KW-1015">Disulfide bond</keyword>
<name>C3ZXL9_BRAFL</name>
<dbReference type="SMART" id="SM00231">
    <property type="entry name" value="FA58C"/>
    <property type="match status" value="1"/>
</dbReference>
<dbReference type="PROSITE" id="PS50022">
    <property type="entry name" value="FA58C_3"/>
    <property type="match status" value="1"/>
</dbReference>
<reference evidence="9" key="1">
    <citation type="journal article" date="2008" name="Nature">
        <title>The amphioxus genome and the evolution of the chordate karyotype.</title>
        <authorList>
            <consortium name="US DOE Joint Genome Institute (JGI-PGF)"/>
            <person name="Putnam N.H."/>
            <person name="Butts T."/>
            <person name="Ferrier D.E.K."/>
            <person name="Furlong R.F."/>
            <person name="Hellsten U."/>
            <person name="Kawashima T."/>
            <person name="Robinson-Rechavi M."/>
            <person name="Shoguchi E."/>
            <person name="Terry A."/>
            <person name="Yu J.-K."/>
            <person name="Benito-Gutierrez E.L."/>
            <person name="Dubchak I."/>
            <person name="Garcia-Fernandez J."/>
            <person name="Gibson-Brown J.J."/>
            <person name="Grigoriev I.V."/>
            <person name="Horton A.C."/>
            <person name="de Jong P.J."/>
            <person name="Jurka J."/>
            <person name="Kapitonov V.V."/>
            <person name="Kohara Y."/>
            <person name="Kuroki Y."/>
            <person name="Lindquist E."/>
            <person name="Lucas S."/>
            <person name="Osoegawa K."/>
            <person name="Pennacchio L.A."/>
            <person name="Salamov A.A."/>
            <person name="Satou Y."/>
            <person name="Sauka-Spengler T."/>
            <person name="Schmutz J."/>
            <person name="Shin-I T."/>
            <person name="Toyoda A."/>
            <person name="Bronner-Fraser M."/>
            <person name="Fujiyama A."/>
            <person name="Holland L.Z."/>
            <person name="Holland P.W.H."/>
            <person name="Satoh N."/>
            <person name="Rokhsar D.S."/>
        </authorList>
    </citation>
    <scope>NUCLEOTIDE SEQUENCE [LARGE SCALE GENOMIC DNA]</scope>
    <source>
        <strain evidence="9">S238N-H82</strain>
        <tissue evidence="9">Testes</tissue>
    </source>
</reference>
<dbReference type="FunFam" id="2.60.120.260:FF:000016">
    <property type="entry name" value="Contactin-associated protein-like 4 isoform 1"/>
    <property type="match status" value="1"/>
</dbReference>
<keyword evidence="4" id="KW-0964">Secreted</keyword>
<dbReference type="AlphaFoldDB" id="C3ZXL9"/>
<dbReference type="SUPFAM" id="SSF49785">
    <property type="entry name" value="Galactose-binding domain-like"/>
    <property type="match status" value="1"/>
</dbReference>
<dbReference type="Gene3D" id="2.60.120.260">
    <property type="entry name" value="Galactose-binding domain-like"/>
    <property type="match status" value="1"/>
</dbReference>
<dbReference type="InParanoid" id="C3ZXL9"/>
<dbReference type="InterPro" id="IPR000421">
    <property type="entry name" value="FA58C"/>
</dbReference>
<comment type="subcellular location">
    <subcellularLocation>
        <location evidence="1">Endomembrane system</location>
        <topology evidence="1">Peripheral membrane protein</topology>
    </subcellularLocation>
    <subcellularLocation>
        <location evidence="2">Secreted</location>
    </subcellularLocation>
</comment>
<dbReference type="InterPro" id="IPR008979">
    <property type="entry name" value="Galactose-bd-like_sf"/>
</dbReference>
<gene>
    <name evidence="9" type="ORF">BRAFLDRAFT_140871</name>
</gene>